<sequence>MNDTSSTNLNTPMVQFFEFRRQPFPQIVDSGDVYLLPHVKQVAERCEFAFQTGQFYAVIGAVGCGKSSALRYACARLEKRHAKVLNITGGIWSFTELMRQILASLDYDFRQYQPATMVRLAQEKLLALQADGRRCILMIDEAHLLRNDVFAQIHILAQHPSSSSPLFSLMLCGQEELAERLEHPNARPLLSRIADGYFVPPIERDDFEGYIEHHLRLAGAKTRIFDDLGLDTLWQTSSANLRSIGNNALATLQWAANNDMRTVTAECVRRSQRRLWGQRAQDAKEEPVLSMPDYSAARR</sequence>
<dbReference type="PANTHER" id="PTHR35894:SF1">
    <property type="entry name" value="PHOSPHORIBULOKINASE _ URIDINE KINASE FAMILY"/>
    <property type="match status" value="1"/>
</dbReference>
<dbReference type="EMBL" id="JADIMU010000068">
    <property type="protein sequence ID" value="MBO8444043.1"/>
    <property type="molecule type" value="Genomic_DNA"/>
</dbReference>
<dbReference type="AlphaFoldDB" id="A0A9D9EAH9"/>
<dbReference type="SUPFAM" id="SSF52540">
    <property type="entry name" value="P-loop containing nucleoside triphosphate hydrolases"/>
    <property type="match status" value="1"/>
</dbReference>
<comment type="caution">
    <text evidence="2">The sequence shown here is derived from an EMBL/GenBank/DDBJ whole genome shotgun (WGS) entry which is preliminary data.</text>
</comment>
<dbReference type="InterPro" id="IPR049945">
    <property type="entry name" value="AAA_22"/>
</dbReference>
<protein>
    <submittedName>
        <fullName evidence="2">AAA family ATPase</fullName>
    </submittedName>
</protein>
<evidence type="ECO:0000313" key="2">
    <source>
        <dbReference type="EMBL" id="MBO8444043.1"/>
    </source>
</evidence>
<dbReference type="SMART" id="SM00382">
    <property type="entry name" value="AAA"/>
    <property type="match status" value="1"/>
</dbReference>
<dbReference type="InterPro" id="IPR052026">
    <property type="entry name" value="ExeA_AAA_ATPase_DNA-bind"/>
</dbReference>
<proteinExistence type="predicted"/>
<reference evidence="2" key="2">
    <citation type="journal article" date="2021" name="PeerJ">
        <title>Extensive microbial diversity within the chicken gut microbiome revealed by metagenomics and culture.</title>
        <authorList>
            <person name="Gilroy R."/>
            <person name="Ravi A."/>
            <person name="Getino M."/>
            <person name="Pursley I."/>
            <person name="Horton D.L."/>
            <person name="Alikhan N.F."/>
            <person name="Baker D."/>
            <person name="Gharbi K."/>
            <person name="Hall N."/>
            <person name="Watson M."/>
            <person name="Adriaenssens E.M."/>
            <person name="Foster-Nyarko E."/>
            <person name="Jarju S."/>
            <person name="Secka A."/>
            <person name="Antonio M."/>
            <person name="Oren A."/>
            <person name="Chaudhuri R.R."/>
            <person name="La Ragione R."/>
            <person name="Hildebrand F."/>
            <person name="Pallen M.J."/>
        </authorList>
    </citation>
    <scope>NUCLEOTIDE SEQUENCE</scope>
    <source>
        <strain evidence="2">11167</strain>
    </source>
</reference>
<evidence type="ECO:0000259" key="1">
    <source>
        <dbReference type="SMART" id="SM00382"/>
    </source>
</evidence>
<dbReference type="Gene3D" id="3.40.50.300">
    <property type="entry name" value="P-loop containing nucleotide triphosphate hydrolases"/>
    <property type="match status" value="1"/>
</dbReference>
<dbReference type="InterPro" id="IPR003593">
    <property type="entry name" value="AAA+_ATPase"/>
</dbReference>
<gene>
    <name evidence="2" type="ORF">IAC42_09875</name>
</gene>
<dbReference type="InterPro" id="IPR027417">
    <property type="entry name" value="P-loop_NTPase"/>
</dbReference>
<dbReference type="Proteomes" id="UP000823633">
    <property type="component" value="Unassembled WGS sequence"/>
</dbReference>
<dbReference type="Pfam" id="PF13401">
    <property type="entry name" value="AAA_22"/>
    <property type="match status" value="1"/>
</dbReference>
<evidence type="ECO:0000313" key="3">
    <source>
        <dbReference type="Proteomes" id="UP000823633"/>
    </source>
</evidence>
<dbReference type="PANTHER" id="PTHR35894">
    <property type="entry name" value="GENERAL SECRETION PATHWAY PROTEIN A-RELATED"/>
    <property type="match status" value="1"/>
</dbReference>
<organism evidence="2 3">
    <name type="scientific">Candidatus Aphodenecus pullistercoris</name>
    <dbReference type="NCBI Taxonomy" id="2840669"/>
    <lineage>
        <taxon>Bacteria</taxon>
        <taxon>Pseudomonadati</taxon>
        <taxon>Spirochaetota</taxon>
        <taxon>Spirochaetia</taxon>
        <taxon>Spirochaetales</taxon>
        <taxon>Candidatus Aphodenecus</taxon>
    </lineage>
</organism>
<dbReference type="GO" id="GO:0016887">
    <property type="term" value="F:ATP hydrolysis activity"/>
    <property type="evidence" value="ECO:0007669"/>
    <property type="project" value="InterPro"/>
</dbReference>
<name>A0A9D9EAH9_9SPIR</name>
<feature type="domain" description="AAA+ ATPase" evidence="1">
    <location>
        <begin position="52"/>
        <end position="182"/>
    </location>
</feature>
<reference evidence="2" key="1">
    <citation type="submission" date="2020-10" db="EMBL/GenBank/DDBJ databases">
        <authorList>
            <person name="Gilroy R."/>
        </authorList>
    </citation>
    <scope>NUCLEOTIDE SEQUENCE</scope>
    <source>
        <strain evidence="2">11167</strain>
    </source>
</reference>
<accession>A0A9D9EAH9</accession>